<evidence type="ECO:0000256" key="4">
    <source>
        <dbReference type="ARBA" id="ARBA00019078"/>
    </source>
</evidence>
<sequence length="183" mass="18906">MLDPVVLMVCVATVAIVVLLGATAKLREPAKFSASLAAYRLLPSFAVAPLAYAVPVLEAAGALGLLFSATRTGSALLLIALFAAFGVALAINVLRGNTDIDCGCAGFTALSREAPKGIGWWHVGRVAALAALACVPLIAQDPRTVVWFDYLTVGAGTLFAVAAMLTLDVLLANLPKLESLRNS</sequence>
<feature type="transmembrane region" description="Helical" evidence="8">
    <location>
        <begin position="120"/>
        <end position="139"/>
    </location>
</feature>
<comment type="function">
    <text evidence="1">May be specifically involved in the processing, transport, and/or maturation of the MADH beta-subunit.</text>
</comment>
<dbReference type="AlphaFoldDB" id="A0A158KK30"/>
<comment type="pathway">
    <text evidence="3">One-carbon metabolism; methylamine degradation.</text>
</comment>
<organism evidence="10 11">
    <name type="scientific">Caballeronia choica</name>
    <dbReference type="NCBI Taxonomy" id="326476"/>
    <lineage>
        <taxon>Bacteria</taxon>
        <taxon>Pseudomonadati</taxon>
        <taxon>Pseudomonadota</taxon>
        <taxon>Betaproteobacteria</taxon>
        <taxon>Burkholderiales</taxon>
        <taxon>Burkholderiaceae</taxon>
        <taxon>Caballeronia</taxon>
    </lineage>
</organism>
<evidence type="ECO:0000259" key="9">
    <source>
        <dbReference type="Pfam" id="PF07291"/>
    </source>
</evidence>
<accession>A0A158KK30</accession>
<evidence type="ECO:0000256" key="5">
    <source>
        <dbReference type="ARBA" id="ARBA00022692"/>
    </source>
</evidence>
<protein>
    <recommendedName>
        <fullName evidence="4">Methylamine utilization protein MauE</fullName>
    </recommendedName>
</protein>
<feature type="transmembrane region" description="Helical" evidence="8">
    <location>
        <begin position="151"/>
        <end position="174"/>
    </location>
</feature>
<dbReference type="Proteomes" id="UP000054770">
    <property type="component" value="Unassembled WGS sequence"/>
</dbReference>
<dbReference type="EMBL" id="FCON02000103">
    <property type="protein sequence ID" value="SAL81434.1"/>
    <property type="molecule type" value="Genomic_DNA"/>
</dbReference>
<proteinExistence type="predicted"/>
<dbReference type="InterPro" id="IPR009908">
    <property type="entry name" value="Methylamine_util_MauE"/>
</dbReference>
<evidence type="ECO:0000256" key="6">
    <source>
        <dbReference type="ARBA" id="ARBA00022989"/>
    </source>
</evidence>
<dbReference type="GO" id="GO:0030416">
    <property type="term" value="P:methylamine metabolic process"/>
    <property type="evidence" value="ECO:0007669"/>
    <property type="project" value="InterPro"/>
</dbReference>
<keyword evidence="7 8" id="KW-0472">Membrane</keyword>
<keyword evidence="11" id="KW-1185">Reference proteome</keyword>
<feature type="transmembrane region" description="Helical" evidence="8">
    <location>
        <begin position="6"/>
        <end position="24"/>
    </location>
</feature>
<comment type="subcellular location">
    <subcellularLocation>
        <location evidence="2">Membrane</location>
        <topology evidence="2">Multi-pass membrane protein</topology>
    </subcellularLocation>
</comment>
<name>A0A158KK30_9BURK</name>
<evidence type="ECO:0000256" key="8">
    <source>
        <dbReference type="SAM" id="Phobius"/>
    </source>
</evidence>
<dbReference type="UniPathway" id="UPA00895"/>
<dbReference type="OrthoDB" id="9180460at2"/>
<evidence type="ECO:0000256" key="2">
    <source>
        <dbReference type="ARBA" id="ARBA00004141"/>
    </source>
</evidence>
<keyword evidence="6 8" id="KW-1133">Transmembrane helix</keyword>
<keyword evidence="5 8" id="KW-0812">Transmembrane</keyword>
<feature type="domain" description="Methylamine utilisation protein MauE" evidence="9">
    <location>
        <begin position="6"/>
        <end position="137"/>
    </location>
</feature>
<evidence type="ECO:0000313" key="10">
    <source>
        <dbReference type="EMBL" id="SAL81434.1"/>
    </source>
</evidence>
<feature type="transmembrane region" description="Helical" evidence="8">
    <location>
        <begin position="75"/>
        <end position="94"/>
    </location>
</feature>
<comment type="caution">
    <text evidence="10">The sequence shown here is derived from an EMBL/GenBank/DDBJ whole genome shotgun (WGS) entry which is preliminary data.</text>
</comment>
<gene>
    <name evidence="10" type="ORF">AWB68_06138</name>
</gene>
<evidence type="ECO:0000256" key="1">
    <source>
        <dbReference type="ARBA" id="ARBA00003475"/>
    </source>
</evidence>
<feature type="transmembrane region" description="Helical" evidence="8">
    <location>
        <begin position="45"/>
        <end position="69"/>
    </location>
</feature>
<dbReference type="GO" id="GO:0016020">
    <property type="term" value="C:membrane"/>
    <property type="evidence" value="ECO:0007669"/>
    <property type="project" value="UniProtKB-SubCell"/>
</dbReference>
<evidence type="ECO:0000256" key="7">
    <source>
        <dbReference type="ARBA" id="ARBA00023136"/>
    </source>
</evidence>
<dbReference type="RefSeq" id="WP_087648107.1">
    <property type="nucleotide sequence ID" value="NZ_FCON02000103.1"/>
</dbReference>
<reference evidence="10" key="1">
    <citation type="submission" date="2016-01" db="EMBL/GenBank/DDBJ databases">
        <authorList>
            <person name="Peeters C."/>
        </authorList>
    </citation>
    <scope>NUCLEOTIDE SEQUENCE [LARGE SCALE GENOMIC DNA]</scope>
    <source>
        <strain evidence="10">LMG 22940</strain>
    </source>
</reference>
<evidence type="ECO:0000256" key="3">
    <source>
        <dbReference type="ARBA" id="ARBA00004856"/>
    </source>
</evidence>
<dbReference type="Pfam" id="PF07291">
    <property type="entry name" value="MauE"/>
    <property type="match status" value="1"/>
</dbReference>
<evidence type="ECO:0000313" key="11">
    <source>
        <dbReference type="Proteomes" id="UP000054770"/>
    </source>
</evidence>